<dbReference type="EMBL" id="NPBY01000046">
    <property type="protein sequence ID" value="PAD75240.1"/>
    <property type="molecule type" value="Genomic_DNA"/>
</dbReference>
<gene>
    <name evidence="2" type="ORF">CHH67_15320</name>
    <name evidence="1" type="ORF">GNP94_12615</name>
</gene>
<dbReference type="AlphaFoldDB" id="A0A268EQ34"/>
<dbReference type="Proteomes" id="UP000215596">
    <property type="component" value="Unassembled WGS sequence"/>
</dbReference>
<evidence type="ECO:0000313" key="1">
    <source>
        <dbReference type="EMBL" id="MUG66847.1"/>
    </source>
</evidence>
<comment type="caution">
    <text evidence="2">The sequence shown here is derived from an EMBL/GenBank/DDBJ whole genome shotgun (WGS) entry which is preliminary data.</text>
</comment>
<reference evidence="2 3" key="1">
    <citation type="submission" date="2017-07" db="EMBL/GenBank/DDBJ databases">
        <title>Isolation and whole genome analysis of endospore-forming bacteria from heroin.</title>
        <authorList>
            <person name="Kalinowski J."/>
            <person name="Ahrens B."/>
            <person name="Al-Dilaimi A."/>
            <person name="Winkler A."/>
            <person name="Wibberg D."/>
            <person name="Schleenbecker U."/>
            <person name="Ruckert C."/>
            <person name="Wolfel R."/>
            <person name="Grass G."/>
        </authorList>
    </citation>
    <scope>NUCLEOTIDE SEQUENCE [LARGE SCALE GENOMIC DNA]</scope>
    <source>
        <strain evidence="2 3">7537-G1</strain>
    </source>
</reference>
<evidence type="ECO:0000313" key="2">
    <source>
        <dbReference type="EMBL" id="PAD75240.1"/>
    </source>
</evidence>
<evidence type="ECO:0000313" key="4">
    <source>
        <dbReference type="Proteomes" id="UP000435177"/>
    </source>
</evidence>
<proteinExistence type="predicted"/>
<dbReference type="EMBL" id="WOAA01000009">
    <property type="protein sequence ID" value="MUG66847.1"/>
    <property type="molecule type" value="Genomic_DNA"/>
</dbReference>
<protein>
    <submittedName>
        <fullName evidence="1">Rhodanese-like domain-containing protein</fullName>
    </submittedName>
</protein>
<accession>A0A268EQ34</accession>
<sequence>MLITLAVLAVAAVYVYRRYVPVPGLRMMNCSELHAARVERPDLKLVDVRDVSEFMANPKCDMINISLGRLPYVWDTVLKPGDDIVIVTPKRSDGFIAARKLRKAGFTSLAFLVEECTSCSSFKTPTLG</sequence>
<dbReference type="CDD" id="cd00158">
    <property type="entry name" value="RHOD"/>
    <property type="match status" value="1"/>
</dbReference>
<dbReference type="Proteomes" id="UP000435177">
    <property type="component" value="Unassembled WGS sequence"/>
</dbReference>
<dbReference type="SUPFAM" id="SSF52821">
    <property type="entry name" value="Rhodanese/Cell cycle control phosphatase"/>
    <property type="match status" value="1"/>
</dbReference>
<organism evidence="2 3">
    <name type="scientific">Paenibacillus campinasensis</name>
    <dbReference type="NCBI Taxonomy" id="66347"/>
    <lineage>
        <taxon>Bacteria</taxon>
        <taxon>Bacillati</taxon>
        <taxon>Bacillota</taxon>
        <taxon>Bacilli</taxon>
        <taxon>Bacillales</taxon>
        <taxon>Paenibacillaceae</taxon>
        <taxon>Paenibacillus</taxon>
    </lineage>
</organism>
<reference evidence="1 4" key="2">
    <citation type="submission" date="2019-11" db="EMBL/GenBank/DDBJ databases">
        <title>Draft genome sequences of five Paenibacillus species of dairy origin.</title>
        <authorList>
            <person name="Olajide A.M."/>
            <person name="Chen S."/>
            <person name="Lapointe G."/>
        </authorList>
    </citation>
    <scope>NUCLEOTIDE SEQUENCE [LARGE SCALE GENOMIC DNA]</scope>
    <source>
        <strain evidence="1 4">3CS1</strain>
    </source>
</reference>
<keyword evidence="4" id="KW-1185">Reference proteome</keyword>
<dbReference type="InterPro" id="IPR036873">
    <property type="entry name" value="Rhodanese-like_dom_sf"/>
</dbReference>
<evidence type="ECO:0000313" key="3">
    <source>
        <dbReference type="Proteomes" id="UP000215596"/>
    </source>
</evidence>
<dbReference type="Gene3D" id="3.40.250.10">
    <property type="entry name" value="Rhodanese-like domain"/>
    <property type="match status" value="1"/>
</dbReference>
<name>A0A268EQ34_9BACL</name>
<dbReference type="RefSeq" id="WP_095266077.1">
    <property type="nucleotide sequence ID" value="NZ_NPBY01000046.1"/>
</dbReference>
<dbReference type="OrthoDB" id="2621386at2"/>